<dbReference type="STRING" id="485913.Krac_6218"/>
<comment type="caution">
    <text evidence="1">The sequence shown here is derived from an EMBL/GenBank/DDBJ whole genome shotgun (WGS) entry which is preliminary data.</text>
</comment>
<gene>
    <name evidence="1" type="ORF">Krac_6218</name>
</gene>
<dbReference type="EMBL" id="ADVG01000003">
    <property type="protein sequence ID" value="EFH85067.1"/>
    <property type="molecule type" value="Genomic_DNA"/>
</dbReference>
<proteinExistence type="predicted"/>
<sequence length="52" mass="5687">MLQTEPETIHRFDKCLRAYLSLALLLAVCRREASASGLGFASKLEAKFGVAC</sequence>
<reference evidence="1 2" key="1">
    <citation type="journal article" date="2011" name="Stand. Genomic Sci.">
        <title>Non-contiguous finished genome sequence and contextual data of the filamentous soil bacterium Ktedonobacter racemifer type strain (SOSP1-21).</title>
        <authorList>
            <person name="Chang Y.J."/>
            <person name="Land M."/>
            <person name="Hauser L."/>
            <person name="Chertkov O."/>
            <person name="Del Rio T.G."/>
            <person name="Nolan M."/>
            <person name="Copeland A."/>
            <person name="Tice H."/>
            <person name="Cheng J.F."/>
            <person name="Lucas S."/>
            <person name="Han C."/>
            <person name="Goodwin L."/>
            <person name="Pitluck S."/>
            <person name="Ivanova N."/>
            <person name="Ovchinikova G."/>
            <person name="Pati A."/>
            <person name="Chen A."/>
            <person name="Palaniappan K."/>
            <person name="Mavromatis K."/>
            <person name="Liolios K."/>
            <person name="Brettin T."/>
            <person name="Fiebig A."/>
            <person name="Rohde M."/>
            <person name="Abt B."/>
            <person name="Goker M."/>
            <person name="Detter J.C."/>
            <person name="Woyke T."/>
            <person name="Bristow J."/>
            <person name="Eisen J.A."/>
            <person name="Markowitz V."/>
            <person name="Hugenholtz P."/>
            <person name="Kyrpides N.C."/>
            <person name="Klenk H.P."/>
            <person name="Lapidus A."/>
        </authorList>
    </citation>
    <scope>NUCLEOTIDE SEQUENCE [LARGE SCALE GENOMIC DNA]</scope>
    <source>
        <strain evidence="2">DSM 44963</strain>
    </source>
</reference>
<keyword evidence="2" id="KW-1185">Reference proteome</keyword>
<evidence type="ECO:0000313" key="2">
    <source>
        <dbReference type="Proteomes" id="UP000004508"/>
    </source>
</evidence>
<dbReference type="InParanoid" id="D6TY71"/>
<dbReference type="Proteomes" id="UP000004508">
    <property type="component" value="Unassembled WGS sequence"/>
</dbReference>
<protein>
    <submittedName>
        <fullName evidence="1">Uncharacterized protein</fullName>
    </submittedName>
</protein>
<evidence type="ECO:0000313" key="1">
    <source>
        <dbReference type="EMBL" id="EFH85067.1"/>
    </source>
</evidence>
<organism evidence="1 2">
    <name type="scientific">Ktedonobacter racemifer DSM 44963</name>
    <dbReference type="NCBI Taxonomy" id="485913"/>
    <lineage>
        <taxon>Bacteria</taxon>
        <taxon>Bacillati</taxon>
        <taxon>Chloroflexota</taxon>
        <taxon>Ktedonobacteria</taxon>
        <taxon>Ktedonobacterales</taxon>
        <taxon>Ktedonobacteraceae</taxon>
        <taxon>Ktedonobacter</taxon>
    </lineage>
</organism>
<name>D6TY71_KTERA</name>
<accession>D6TY71</accession>
<dbReference type="AlphaFoldDB" id="D6TY71"/>